<gene>
    <name evidence="1" type="ORF">F6U93_03940</name>
</gene>
<protein>
    <submittedName>
        <fullName evidence="1">Uncharacterized protein</fullName>
    </submittedName>
</protein>
<dbReference type="RefSeq" id="WP_150937049.1">
    <property type="nucleotide sequence ID" value="NZ_WAAT01000026.1"/>
</dbReference>
<accession>A0A6N6MES1</accession>
<evidence type="ECO:0000313" key="2">
    <source>
        <dbReference type="Proteomes" id="UP000441333"/>
    </source>
</evidence>
<reference evidence="1 2" key="1">
    <citation type="submission" date="2019-09" db="EMBL/GenBank/DDBJ databases">
        <authorList>
            <person name="Cao W.R."/>
        </authorList>
    </citation>
    <scope>NUCLEOTIDE SEQUENCE [LARGE SCALE GENOMIC DNA]</scope>
    <source>
        <strain evidence="1 2">B1N29</strain>
    </source>
</reference>
<dbReference type="Proteomes" id="UP000441333">
    <property type="component" value="Unassembled WGS sequence"/>
</dbReference>
<keyword evidence="2" id="KW-1185">Reference proteome</keyword>
<comment type="caution">
    <text evidence="1">The sequence shown here is derived from an EMBL/GenBank/DDBJ whole genome shotgun (WGS) entry which is preliminary data.</text>
</comment>
<dbReference type="EMBL" id="WAAT01000026">
    <property type="protein sequence ID" value="KAB1069295.1"/>
    <property type="molecule type" value="Genomic_DNA"/>
</dbReference>
<evidence type="ECO:0000313" key="1">
    <source>
        <dbReference type="EMBL" id="KAB1069295.1"/>
    </source>
</evidence>
<dbReference type="AlphaFoldDB" id="A0A6N6MES1"/>
<sequence length="169" mass="19560">MKLLIIFLLLTIKIFSQTESNTCFEKLKTNINNNKAELIGKKIDYIFRVLNCDIKGIDLTECPPSNFKSNGCGIPAMESMKVKSILLFFNPRESITVEDILKPIEIITKKDSLKNNLIVEIFIKESDNYPYFDKLSEYEISPLEGDNWNNFIMSKLITDNYYVKDIVIK</sequence>
<organism evidence="1 2">
    <name type="scientific">Pseudotamlana haliotis</name>
    <dbReference type="NCBI Taxonomy" id="2614804"/>
    <lineage>
        <taxon>Bacteria</taxon>
        <taxon>Pseudomonadati</taxon>
        <taxon>Bacteroidota</taxon>
        <taxon>Flavobacteriia</taxon>
        <taxon>Flavobacteriales</taxon>
        <taxon>Flavobacteriaceae</taxon>
        <taxon>Pseudotamlana</taxon>
    </lineage>
</organism>
<proteinExistence type="predicted"/>
<name>A0A6N6MES1_9FLAO</name>